<dbReference type="Gene3D" id="1.10.357.10">
    <property type="entry name" value="Tetracycline Repressor, domain 2"/>
    <property type="match status" value="1"/>
</dbReference>
<dbReference type="InterPro" id="IPR001647">
    <property type="entry name" value="HTH_TetR"/>
</dbReference>
<keyword evidence="1" id="KW-0678">Repressor</keyword>
<dbReference type="InterPro" id="IPR050624">
    <property type="entry name" value="HTH-type_Tx_Regulator"/>
</dbReference>
<dbReference type="InterPro" id="IPR036271">
    <property type="entry name" value="Tet_transcr_reg_TetR-rel_C_sf"/>
</dbReference>
<dbReference type="SUPFAM" id="SSF46689">
    <property type="entry name" value="Homeodomain-like"/>
    <property type="match status" value="1"/>
</dbReference>
<dbReference type="Pfam" id="PF17932">
    <property type="entry name" value="TetR_C_24"/>
    <property type="match status" value="1"/>
</dbReference>
<dbReference type="PROSITE" id="PS50977">
    <property type="entry name" value="HTH_TETR_2"/>
    <property type="match status" value="1"/>
</dbReference>
<dbReference type="InterPro" id="IPR041490">
    <property type="entry name" value="KstR2_TetR_C"/>
</dbReference>
<dbReference type="PRINTS" id="PR00455">
    <property type="entry name" value="HTHTETR"/>
</dbReference>
<reference evidence="5" key="1">
    <citation type="submission" date="2022-04" db="EMBL/GenBank/DDBJ databases">
        <authorList>
            <person name="Criscuolo A."/>
        </authorList>
    </citation>
    <scope>NUCLEOTIDE SEQUENCE</scope>
    <source>
        <strain evidence="5">CIP111895</strain>
    </source>
</reference>
<evidence type="ECO:0000313" key="6">
    <source>
        <dbReference type="Proteomes" id="UP000838308"/>
    </source>
</evidence>
<organism evidence="5 6">
    <name type="scientific">Neobacillus rhizosphaerae</name>
    <dbReference type="NCBI Taxonomy" id="2880965"/>
    <lineage>
        <taxon>Bacteria</taxon>
        <taxon>Bacillati</taxon>
        <taxon>Bacillota</taxon>
        <taxon>Bacilli</taxon>
        <taxon>Bacillales</taxon>
        <taxon>Bacillaceae</taxon>
        <taxon>Neobacillus</taxon>
    </lineage>
</organism>
<evidence type="ECO:0000313" key="5">
    <source>
        <dbReference type="EMBL" id="CAH2714835.1"/>
    </source>
</evidence>
<dbReference type="SUPFAM" id="SSF48498">
    <property type="entry name" value="Tetracyclin repressor-like, C-terminal domain"/>
    <property type="match status" value="1"/>
</dbReference>
<dbReference type="InterPro" id="IPR009057">
    <property type="entry name" value="Homeodomain-like_sf"/>
</dbReference>
<dbReference type="PANTHER" id="PTHR43479:SF11">
    <property type="entry name" value="ACREF_ENVCD OPERON REPRESSOR-RELATED"/>
    <property type="match status" value="1"/>
</dbReference>
<evidence type="ECO:0000256" key="3">
    <source>
        <dbReference type="PROSITE-ProRule" id="PRU00335"/>
    </source>
</evidence>
<dbReference type="Pfam" id="PF00440">
    <property type="entry name" value="TetR_N"/>
    <property type="match status" value="1"/>
</dbReference>
<feature type="DNA-binding region" description="H-T-H motif" evidence="3">
    <location>
        <begin position="33"/>
        <end position="52"/>
    </location>
</feature>
<keyword evidence="2 3" id="KW-0238">DNA-binding</keyword>
<gene>
    <name evidence="5" type="ORF">BACCIP111895_02011</name>
</gene>
<accession>A0ABM9EQD7</accession>
<dbReference type="EMBL" id="CALBWS010000010">
    <property type="protein sequence ID" value="CAH2714835.1"/>
    <property type="molecule type" value="Genomic_DNA"/>
</dbReference>
<dbReference type="Proteomes" id="UP000838308">
    <property type="component" value="Unassembled WGS sequence"/>
</dbReference>
<keyword evidence="6" id="KW-1185">Reference proteome</keyword>
<evidence type="ECO:0000259" key="4">
    <source>
        <dbReference type="PROSITE" id="PS50977"/>
    </source>
</evidence>
<dbReference type="PANTHER" id="PTHR43479">
    <property type="entry name" value="ACREF/ENVCD OPERON REPRESSOR-RELATED"/>
    <property type="match status" value="1"/>
</dbReference>
<dbReference type="Gene3D" id="1.10.10.60">
    <property type="entry name" value="Homeodomain-like"/>
    <property type="match status" value="1"/>
</dbReference>
<proteinExistence type="predicted"/>
<comment type="caution">
    <text evidence="5">The sequence shown here is derived from an EMBL/GenBank/DDBJ whole genome shotgun (WGS) entry which is preliminary data.</text>
</comment>
<protein>
    <recommendedName>
        <fullName evidence="4">HTH tetR-type domain-containing protein</fullName>
    </recommendedName>
</protein>
<name>A0ABM9EQD7_9BACI</name>
<evidence type="ECO:0000256" key="2">
    <source>
        <dbReference type="ARBA" id="ARBA00023125"/>
    </source>
</evidence>
<dbReference type="RefSeq" id="WP_248735136.1">
    <property type="nucleotide sequence ID" value="NZ_CALBWS010000010.1"/>
</dbReference>
<sequence length="195" mass="22499">MASFREERATQKKLDILRTAANLFNKKGYHETTIEDISNELRMTKGAIYYYVSSKEDLLFQCHDLVASECIEELQVIVESNDHPSKKLKNAIKSLVLFIIEENAVFSVINRPNMLSPDTRKAVLEQRDKYEKLFQSIIEEGVQKGIFETNNVKLARLLILGAVNYMPYWIKPRDNQSNDEIADFFSCSLLKSVIK</sequence>
<evidence type="ECO:0000256" key="1">
    <source>
        <dbReference type="ARBA" id="ARBA00022491"/>
    </source>
</evidence>
<feature type="domain" description="HTH tetR-type" evidence="4">
    <location>
        <begin position="10"/>
        <end position="70"/>
    </location>
</feature>